<evidence type="ECO:0008006" key="4">
    <source>
        <dbReference type="Google" id="ProtNLM"/>
    </source>
</evidence>
<sequence>MKIYLKSISFCLLLLAFISCSESNLETNNVVINPSTKIEGTGFIEFSEYAPLADKTIKLFFHVPKSTSKNTPIVFVFHGNGRNAKEYRDAVIKKANEFNFIVIAPEFSNTNFPTGDSYNLGNVFIDGDNPSPETQVSEEKWTFSTIEPIFDFAKEKSANTSEKYTIIGHSAGAQFALRFAMFKPAARFNKIIASASGWYTVPDFSVDFPYGFKISPLEEINLSNFFSKEIYLQVGELDNNKNESGLRRNEFADAQGNNRYARAYYFYNKAKNLAENNTMSFTWKIQTNKGLNHDFKPALEKAVDLLFK</sequence>
<keyword evidence="3" id="KW-1185">Reference proteome</keyword>
<dbReference type="Pfam" id="PF00756">
    <property type="entry name" value="Esterase"/>
    <property type="match status" value="1"/>
</dbReference>
<feature type="chain" id="PRO_5015449301" description="Alpha/beta hydrolase" evidence="1">
    <location>
        <begin position="22"/>
        <end position="308"/>
    </location>
</feature>
<dbReference type="OrthoDB" id="1094867at2"/>
<dbReference type="Gene3D" id="3.40.50.1820">
    <property type="entry name" value="alpha/beta hydrolase"/>
    <property type="match status" value="1"/>
</dbReference>
<protein>
    <recommendedName>
        <fullName evidence="4">Alpha/beta hydrolase</fullName>
    </recommendedName>
</protein>
<dbReference type="InterPro" id="IPR029058">
    <property type="entry name" value="AB_hydrolase_fold"/>
</dbReference>
<accession>A0A2S7KL49</accession>
<reference evidence="2 3" key="1">
    <citation type="submission" date="2016-11" db="EMBL/GenBank/DDBJ databases">
        <title>Trade-off between light-utilization and light-protection in marine flavobacteria.</title>
        <authorList>
            <person name="Kumagai Y."/>
        </authorList>
    </citation>
    <scope>NUCLEOTIDE SEQUENCE [LARGE SCALE GENOMIC DNA]</scope>
    <source>
        <strain evidence="2 3">ATCC 700397</strain>
    </source>
</reference>
<organism evidence="2 3">
    <name type="scientific">Polaribacter filamentus</name>
    <dbReference type="NCBI Taxonomy" id="53483"/>
    <lineage>
        <taxon>Bacteria</taxon>
        <taxon>Pseudomonadati</taxon>
        <taxon>Bacteroidota</taxon>
        <taxon>Flavobacteriia</taxon>
        <taxon>Flavobacteriales</taxon>
        <taxon>Flavobacteriaceae</taxon>
    </lineage>
</organism>
<proteinExistence type="predicted"/>
<evidence type="ECO:0000313" key="3">
    <source>
        <dbReference type="Proteomes" id="UP000239522"/>
    </source>
</evidence>
<evidence type="ECO:0000313" key="2">
    <source>
        <dbReference type="EMBL" id="PQB03349.1"/>
    </source>
</evidence>
<dbReference type="PROSITE" id="PS51257">
    <property type="entry name" value="PROKAR_LIPOPROTEIN"/>
    <property type="match status" value="1"/>
</dbReference>
<name>A0A2S7KL49_9FLAO</name>
<feature type="signal peptide" evidence="1">
    <location>
        <begin position="1"/>
        <end position="21"/>
    </location>
</feature>
<dbReference type="InterPro" id="IPR000801">
    <property type="entry name" value="Esterase-like"/>
</dbReference>
<dbReference type="SUPFAM" id="SSF53474">
    <property type="entry name" value="alpha/beta-Hydrolases"/>
    <property type="match status" value="1"/>
</dbReference>
<keyword evidence="1" id="KW-0732">Signal</keyword>
<dbReference type="AlphaFoldDB" id="A0A2S7KL49"/>
<dbReference type="Proteomes" id="UP000239522">
    <property type="component" value="Unassembled WGS sequence"/>
</dbReference>
<dbReference type="EMBL" id="MQUA01000014">
    <property type="protein sequence ID" value="PQB03349.1"/>
    <property type="molecule type" value="Genomic_DNA"/>
</dbReference>
<gene>
    <name evidence="2" type="ORF">BST83_18820</name>
</gene>
<comment type="caution">
    <text evidence="2">The sequence shown here is derived from an EMBL/GenBank/DDBJ whole genome shotgun (WGS) entry which is preliminary data.</text>
</comment>
<evidence type="ECO:0000256" key="1">
    <source>
        <dbReference type="SAM" id="SignalP"/>
    </source>
</evidence>